<keyword evidence="1" id="KW-0472">Membrane</keyword>
<feature type="transmembrane region" description="Helical" evidence="1">
    <location>
        <begin position="82"/>
        <end position="104"/>
    </location>
</feature>
<organism evidence="3 4">
    <name type="scientific">Victivallis vadensis</name>
    <dbReference type="NCBI Taxonomy" id="172901"/>
    <lineage>
        <taxon>Bacteria</taxon>
        <taxon>Pseudomonadati</taxon>
        <taxon>Lentisphaerota</taxon>
        <taxon>Lentisphaeria</taxon>
        <taxon>Victivallales</taxon>
        <taxon>Victivallaceae</taxon>
        <taxon>Victivallis</taxon>
    </lineage>
</organism>
<dbReference type="AlphaFoldDB" id="A0A2U1AB96"/>
<dbReference type="GeneID" id="78297282"/>
<reference evidence="3 4" key="1">
    <citation type="submission" date="2018-04" db="EMBL/GenBank/DDBJ databases">
        <title>Genomic Encyclopedia of Type Strains, Phase IV (KMG-IV): sequencing the most valuable type-strain genomes for metagenomic binning, comparative biology and taxonomic classification.</title>
        <authorList>
            <person name="Goeker M."/>
        </authorList>
    </citation>
    <scope>NUCLEOTIDE SEQUENCE [LARGE SCALE GENOMIC DNA]</scope>
    <source>
        <strain evidence="3 4">DSM 14823</strain>
    </source>
</reference>
<evidence type="ECO:0000313" key="3">
    <source>
        <dbReference type="EMBL" id="PVY32018.1"/>
    </source>
</evidence>
<feature type="transmembrane region" description="Helical" evidence="1">
    <location>
        <begin position="6"/>
        <end position="25"/>
    </location>
</feature>
<dbReference type="Proteomes" id="UP000245959">
    <property type="component" value="Unassembled WGS sequence"/>
</dbReference>
<name>A0A2U1AB96_9BACT</name>
<evidence type="ECO:0000313" key="5">
    <source>
        <dbReference type="Proteomes" id="UP000576225"/>
    </source>
</evidence>
<gene>
    <name evidence="3" type="ORF">C8D82_1572</name>
    <name evidence="2" type="ORF">HF882_20850</name>
</gene>
<dbReference type="EMBL" id="JABAEW010000072">
    <property type="protein sequence ID" value="NMD89038.1"/>
    <property type="molecule type" value="Genomic_DNA"/>
</dbReference>
<reference evidence="2 5" key="2">
    <citation type="submission" date="2020-04" db="EMBL/GenBank/DDBJ databases">
        <authorList>
            <person name="Hitch T.C.A."/>
            <person name="Wylensek D."/>
            <person name="Clavel T."/>
        </authorList>
    </citation>
    <scope>NUCLEOTIDE SEQUENCE [LARGE SCALE GENOMIC DNA]</scope>
    <source>
        <strain evidence="2 5">COR2-253-APC-1A</strain>
    </source>
</reference>
<evidence type="ECO:0000313" key="2">
    <source>
        <dbReference type="EMBL" id="NMD89038.1"/>
    </source>
</evidence>
<dbReference type="Proteomes" id="UP000576225">
    <property type="component" value="Unassembled WGS sequence"/>
</dbReference>
<dbReference type="EMBL" id="QEKH01000057">
    <property type="protein sequence ID" value="PVY32018.1"/>
    <property type="molecule type" value="Genomic_DNA"/>
</dbReference>
<protein>
    <submittedName>
        <fullName evidence="3">Uncharacterized protein</fullName>
    </submittedName>
</protein>
<accession>A0A2U1AB96</accession>
<feature type="transmembrane region" description="Helical" evidence="1">
    <location>
        <begin position="37"/>
        <end position="70"/>
    </location>
</feature>
<keyword evidence="1" id="KW-0812">Transmembrane</keyword>
<proteinExistence type="predicted"/>
<evidence type="ECO:0000256" key="1">
    <source>
        <dbReference type="SAM" id="Phobius"/>
    </source>
</evidence>
<dbReference type="RefSeq" id="WP_116886021.1">
    <property type="nucleotide sequence ID" value="NZ_CABMMC010000013.1"/>
</dbReference>
<evidence type="ECO:0000313" key="4">
    <source>
        <dbReference type="Proteomes" id="UP000245959"/>
    </source>
</evidence>
<comment type="caution">
    <text evidence="3">The sequence shown here is derived from an EMBL/GenBank/DDBJ whole genome shotgun (WGS) entry which is preliminary data.</text>
</comment>
<keyword evidence="4" id="KW-1185">Reference proteome</keyword>
<keyword evidence="1" id="KW-1133">Transmembrane helix</keyword>
<sequence length="105" mass="11343">MHFIVIALVILFQGVLGGTALWLGAKVTKDQLDWLPAFLIALLTALVSLIPLPGLITAALGWAVMLTLLYKWSGIDNIWPSGVLLALVARIIQILLGTAVILIFR</sequence>